<dbReference type="EMBL" id="JH793717">
    <property type="protein sequence ID" value="ELQ35416.1"/>
    <property type="molecule type" value="Genomic_DNA"/>
</dbReference>
<reference evidence="1" key="1">
    <citation type="journal article" date="2012" name="PLoS Genet.">
        <title>Comparative analysis of the genomes of two field isolates of the rice blast fungus Magnaporthe oryzae.</title>
        <authorList>
            <person name="Xue M."/>
            <person name="Yang J."/>
            <person name="Li Z."/>
            <person name="Hu S."/>
            <person name="Yao N."/>
            <person name="Dean R.A."/>
            <person name="Zhao W."/>
            <person name="Shen M."/>
            <person name="Zhang H."/>
            <person name="Li C."/>
            <person name="Liu L."/>
            <person name="Cao L."/>
            <person name="Xu X."/>
            <person name="Xing Y."/>
            <person name="Hsiang T."/>
            <person name="Zhang Z."/>
            <person name="Xu J.R."/>
            <person name="Peng Y.L."/>
        </authorList>
    </citation>
    <scope>NUCLEOTIDE SEQUENCE</scope>
    <source>
        <strain evidence="1">Y34</strain>
    </source>
</reference>
<organism evidence="1">
    <name type="scientific">Pyricularia oryzae (strain Y34)</name>
    <name type="common">Rice blast fungus</name>
    <name type="synonym">Magnaporthe oryzae</name>
    <dbReference type="NCBI Taxonomy" id="1143189"/>
    <lineage>
        <taxon>Eukaryota</taxon>
        <taxon>Fungi</taxon>
        <taxon>Dikarya</taxon>
        <taxon>Ascomycota</taxon>
        <taxon>Pezizomycotina</taxon>
        <taxon>Sordariomycetes</taxon>
        <taxon>Sordariomycetidae</taxon>
        <taxon>Magnaporthales</taxon>
        <taxon>Pyriculariaceae</taxon>
        <taxon>Pyricularia</taxon>
    </lineage>
</organism>
<sequence>MRSPAQGRRLYRDTARIRLASQEGMDNSIIKRLRAENNTNPRDSLGWIFRQILISRSQRDQNRWKSVLSEHDKRCLAYVASGILSDEFRALLRIPGLWHQLPFGNMHKIQAMKCFEESSHYLTQILSIFTGFVRGNTQLLESIDNYTVAALEGKCPGLFKHERRQLEPLLESGKLLPGASFEQRQLFFDAVCEFKRQIPSLSTFFRDMSYLEGCARYIKELVKVERDSTVRQSLRDIFQGDENSDCVIQSSDTNFHNLRVSAVEEQFDIAQRQLWLCAMRKSLASPVGPQTALLAKSKRPSEDPVSLIQLALVSQKLGFHSSQIDQLASGDLHKEIATETLLRIQQQLNHTDGRDSFQPALKTIVNLVQEKTSLKEIEGNGDESHVQDVEAAIRVLMSDWHPYDAFTQSGLSIYECFDSAISNDGKILMRRVY</sequence>
<evidence type="ECO:0000313" key="1">
    <source>
        <dbReference type="EMBL" id="ELQ35416.1"/>
    </source>
</evidence>
<protein>
    <submittedName>
        <fullName evidence="1">Uncharacterized protein</fullName>
    </submittedName>
</protein>
<name>A0AA97PI22_PYRO3</name>
<dbReference type="InterPro" id="IPR022198">
    <property type="entry name" value="DUF3723"/>
</dbReference>
<gene>
    <name evidence="1" type="ORF">OOU_Y34scaffold00708g1</name>
</gene>
<dbReference type="Proteomes" id="UP000011086">
    <property type="component" value="Unassembled WGS sequence"/>
</dbReference>
<proteinExistence type="predicted"/>
<dbReference type="Pfam" id="PF12520">
    <property type="entry name" value="DUF3723"/>
    <property type="match status" value="1"/>
</dbReference>
<accession>A0AA97PI22</accession>
<dbReference type="AlphaFoldDB" id="A0AA97PI22"/>